<dbReference type="Proteomes" id="UP000053328">
    <property type="component" value="Unassembled WGS sequence"/>
</dbReference>
<evidence type="ECO:0000313" key="6">
    <source>
        <dbReference type="EMBL" id="KIW21153.1"/>
    </source>
</evidence>
<keyword evidence="2" id="KW-0479">Metal-binding</keyword>
<feature type="domain" description="Xylanolytic transcriptional activator regulatory" evidence="5">
    <location>
        <begin position="273"/>
        <end position="346"/>
    </location>
</feature>
<dbReference type="EMBL" id="KN847492">
    <property type="protein sequence ID" value="KIW21153.1"/>
    <property type="molecule type" value="Genomic_DNA"/>
</dbReference>
<feature type="region of interest" description="Disordered" evidence="4">
    <location>
        <begin position="553"/>
        <end position="585"/>
    </location>
</feature>
<dbReference type="HOGENOM" id="CLU_004083_7_2_1"/>
<evidence type="ECO:0000256" key="2">
    <source>
        <dbReference type="ARBA" id="ARBA00022723"/>
    </source>
</evidence>
<organism evidence="6 7">
    <name type="scientific">Exophiala spinifera</name>
    <dbReference type="NCBI Taxonomy" id="91928"/>
    <lineage>
        <taxon>Eukaryota</taxon>
        <taxon>Fungi</taxon>
        <taxon>Dikarya</taxon>
        <taxon>Ascomycota</taxon>
        <taxon>Pezizomycotina</taxon>
        <taxon>Eurotiomycetes</taxon>
        <taxon>Chaetothyriomycetidae</taxon>
        <taxon>Chaetothyriales</taxon>
        <taxon>Herpotrichiellaceae</taxon>
        <taxon>Exophiala</taxon>
    </lineage>
</organism>
<dbReference type="OrthoDB" id="435881at2759"/>
<dbReference type="STRING" id="91928.A0A0D2BQC2"/>
<dbReference type="InterPro" id="IPR007219">
    <property type="entry name" value="XnlR_reg_dom"/>
</dbReference>
<dbReference type="PANTHER" id="PTHR31001:SF50">
    <property type="entry name" value="ZN(II)2CYS6 TRANSCRIPTION FACTOR (EUROFUNG)"/>
    <property type="match status" value="1"/>
</dbReference>
<evidence type="ECO:0000256" key="4">
    <source>
        <dbReference type="SAM" id="MobiDB-lite"/>
    </source>
</evidence>
<accession>A0A0D2BQC2</accession>
<dbReference type="GO" id="GO:0003677">
    <property type="term" value="F:DNA binding"/>
    <property type="evidence" value="ECO:0007669"/>
    <property type="project" value="InterPro"/>
</dbReference>
<feature type="region of interest" description="Disordered" evidence="4">
    <location>
        <begin position="104"/>
        <end position="123"/>
    </location>
</feature>
<dbReference type="Pfam" id="PF04082">
    <property type="entry name" value="Fungal_trans"/>
    <property type="match status" value="1"/>
</dbReference>
<evidence type="ECO:0000259" key="5">
    <source>
        <dbReference type="SMART" id="SM00906"/>
    </source>
</evidence>
<feature type="compositionally biased region" description="Basic and acidic residues" evidence="4">
    <location>
        <begin position="11"/>
        <end position="21"/>
    </location>
</feature>
<dbReference type="GO" id="GO:0006351">
    <property type="term" value="P:DNA-templated transcription"/>
    <property type="evidence" value="ECO:0007669"/>
    <property type="project" value="InterPro"/>
</dbReference>
<dbReference type="GO" id="GO:0005634">
    <property type="term" value="C:nucleus"/>
    <property type="evidence" value="ECO:0007669"/>
    <property type="project" value="UniProtKB-SubCell"/>
</dbReference>
<dbReference type="CDD" id="cd12148">
    <property type="entry name" value="fungal_TF_MHR"/>
    <property type="match status" value="1"/>
</dbReference>
<keyword evidence="3" id="KW-0539">Nucleus</keyword>
<feature type="region of interest" description="Disordered" evidence="4">
    <location>
        <begin position="1"/>
        <end position="21"/>
    </location>
</feature>
<evidence type="ECO:0000256" key="3">
    <source>
        <dbReference type="ARBA" id="ARBA00023242"/>
    </source>
</evidence>
<feature type="region of interest" description="Disordered" evidence="4">
    <location>
        <begin position="60"/>
        <end position="81"/>
    </location>
</feature>
<comment type="subcellular location">
    <subcellularLocation>
        <location evidence="1">Nucleus</location>
    </subcellularLocation>
</comment>
<dbReference type="PANTHER" id="PTHR31001">
    <property type="entry name" value="UNCHARACTERIZED TRANSCRIPTIONAL REGULATORY PROTEIN"/>
    <property type="match status" value="1"/>
</dbReference>
<proteinExistence type="predicted"/>
<feature type="compositionally biased region" description="Basic and acidic residues" evidence="4">
    <location>
        <begin position="553"/>
        <end position="562"/>
    </location>
</feature>
<name>A0A0D2BQC2_9EURO</name>
<dbReference type="SMART" id="SM00906">
    <property type="entry name" value="Fungal_trans"/>
    <property type="match status" value="1"/>
</dbReference>
<gene>
    <name evidence="6" type="ORF">PV08_01733</name>
</gene>
<dbReference type="GeneID" id="27328816"/>
<dbReference type="GO" id="GO:0008270">
    <property type="term" value="F:zinc ion binding"/>
    <property type="evidence" value="ECO:0007669"/>
    <property type="project" value="InterPro"/>
</dbReference>
<sequence>MRLQCVYPGSEPEKRPPPESEMLARLRRIEGTLRKLESRETSSAESGTSPIALHPFQMRAEIRRPGNTPSTNDTTKDSDTGKLILKEGGARYVTGSFWADLEDDGDEASKSHDAEIPDSIGPNTSKRFNQHHPFIFGFSSAAADLRQLHPPESRVFVLWQVFLESVDPLLKIVHRPLTQRQILRASQNLDQVPPAFAALMFAIYYSAVTSIQCSVSCETLLREERQTLLDRYRFGIEQALAQADFLTSPDIPTLQALTLYLICARQNTNKTYVWTMTSLVVRLATKLGLHRDPSLLGLPPFLAEMRRRLWWQICILDVRTAEDNDMDPMIYEHGFDTEFPSNVNDSDLDVNMTHPLTECDSRTEMLFTLIRLKISYEARKIVFSPKFAADNGYPHLSPADKSRMIEMVQKQIEDVWLKDCDMKVSICFLAATSTRMVLSKMKLTIHHPAHSGTSALSEEQWADLVHTALEIIEYAHTLRVSDRYSKWVWLFQQYIEWDAIAFLLHRLAADPMAALAEKVWPAIEVFFRDWQKASPSDEQRWRRLEILRAKAENKRPRQHYDNDNQQGYEGVPGANPSPSYAGGTSVATIPRAYQASTDTLSQSPGLTVANAAHHANLVNEFGNTVSQAVNTEDDMVDWNIDNIPYVSQEPSSRGMGFDGQAGHSWL</sequence>
<evidence type="ECO:0000256" key="1">
    <source>
        <dbReference type="ARBA" id="ARBA00004123"/>
    </source>
</evidence>
<keyword evidence="7" id="KW-1185">Reference proteome</keyword>
<dbReference type="VEuPathDB" id="FungiDB:PV08_01733"/>
<dbReference type="AlphaFoldDB" id="A0A0D2BQC2"/>
<dbReference type="RefSeq" id="XP_016241369.1">
    <property type="nucleotide sequence ID" value="XM_016376093.1"/>
</dbReference>
<reference evidence="6 7" key="1">
    <citation type="submission" date="2015-01" db="EMBL/GenBank/DDBJ databases">
        <title>The Genome Sequence of Exophiala spinifera CBS89968.</title>
        <authorList>
            <consortium name="The Broad Institute Genomics Platform"/>
            <person name="Cuomo C."/>
            <person name="de Hoog S."/>
            <person name="Gorbushina A."/>
            <person name="Stielow B."/>
            <person name="Teixiera M."/>
            <person name="Abouelleil A."/>
            <person name="Chapman S.B."/>
            <person name="Priest M."/>
            <person name="Young S.K."/>
            <person name="Wortman J."/>
            <person name="Nusbaum C."/>
            <person name="Birren B."/>
        </authorList>
    </citation>
    <scope>NUCLEOTIDE SEQUENCE [LARGE SCALE GENOMIC DNA]</scope>
    <source>
        <strain evidence="6 7">CBS 89968</strain>
    </source>
</reference>
<protein>
    <recommendedName>
        <fullName evidence="5">Xylanolytic transcriptional activator regulatory domain-containing protein</fullName>
    </recommendedName>
</protein>
<dbReference type="InterPro" id="IPR050613">
    <property type="entry name" value="Sec_Metabolite_Reg"/>
</dbReference>
<evidence type="ECO:0000313" key="7">
    <source>
        <dbReference type="Proteomes" id="UP000053328"/>
    </source>
</evidence>